<evidence type="ECO:0000313" key="2">
    <source>
        <dbReference type="EMBL" id="KAF7844367.1"/>
    </source>
</evidence>
<protein>
    <submittedName>
        <fullName evidence="2">Reverse transcriptase</fullName>
    </submittedName>
</protein>
<reference evidence="2" key="1">
    <citation type="submission" date="2020-09" db="EMBL/GenBank/DDBJ databases">
        <title>Genome-Enabled Discovery of Anthraquinone Biosynthesis in Senna tora.</title>
        <authorList>
            <person name="Kang S.-H."/>
            <person name="Pandey R.P."/>
            <person name="Lee C.-M."/>
            <person name="Sim J.-S."/>
            <person name="Jeong J.-T."/>
            <person name="Choi B.-S."/>
            <person name="Jung M."/>
            <person name="Ginzburg D."/>
            <person name="Zhao K."/>
            <person name="Won S.Y."/>
            <person name="Oh T.-J."/>
            <person name="Yu Y."/>
            <person name="Kim N.-H."/>
            <person name="Lee O.R."/>
            <person name="Lee T.-H."/>
            <person name="Bashyal P."/>
            <person name="Kim T.-S."/>
            <person name="Lee W.-H."/>
            <person name="Kawkins C."/>
            <person name="Kim C.-K."/>
            <person name="Kim J.S."/>
            <person name="Ahn B.O."/>
            <person name="Rhee S.Y."/>
            <person name="Sohng J.K."/>
        </authorList>
    </citation>
    <scope>NUCLEOTIDE SEQUENCE</scope>
    <source>
        <tissue evidence="2">Leaf</tissue>
    </source>
</reference>
<gene>
    <name evidence="2" type="ORF">G2W53_001272</name>
</gene>
<feature type="domain" description="RNase H type-1" evidence="1">
    <location>
        <begin position="220"/>
        <end position="330"/>
    </location>
</feature>
<dbReference type="Pfam" id="PF13456">
    <property type="entry name" value="RVT_3"/>
    <property type="match status" value="1"/>
</dbReference>
<dbReference type="OrthoDB" id="1435695at2759"/>
<proteinExistence type="predicted"/>
<keyword evidence="2" id="KW-0548">Nucleotidyltransferase</keyword>
<keyword evidence="2" id="KW-0695">RNA-directed DNA polymerase</keyword>
<dbReference type="PANTHER" id="PTHR46890:SF48">
    <property type="entry name" value="RNA-DIRECTED DNA POLYMERASE"/>
    <property type="match status" value="1"/>
</dbReference>
<dbReference type="InterPro" id="IPR036397">
    <property type="entry name" value="RNaseH_sf"/>
</dbReference>
<dbReference type="InterPro" id="IPR044730">
    <property type="entry name" value="RNase_H-like_dom_plant"/>
</dbReference>
<dbReference type="GO" id="GO:0003676">
    <property type="term" value="F:nucleic acid binding"/>
    <property type="evidence" value="ECO:0007669"/>
    <property type="project" value="InterPro"/>
</dbReference>
<organism evidence="2 3">
    <name type="scientific">Senna tora</name>
    <dbReference type="NCBI Taxonomy" id="362788"/>
    <lineage>
        <taxon>Eukaryota</taxon>
        <taxon>Viridiplantae</taxon>
        <taxon>Streptophyta</taxon>
        <taxon>Embryophyta</taxon>
        <taxon>Tracheophyta</taxon>
        <taxon>Spermatophyta</taxon>
        <taxon>Magnoliopsida</taxon>
        <taxon>eudicotyledons</taxon>
        <taxon>Gunneridae</taxon>
        <taxon>Pentapetalae</taxon>
        <taxon>rosids</taxon>
        <taxon>fabids</taxon>
        <taxon>Fabales</taxon>
        <taxon>Fabaceae</taxon>
        <taxon>Caesalpinioideae</taxon>
        <taxon>Cassia clade</taxon>
        <taxon>Senna</taxon>
    </lineage>
</organism>
<dbReference type="AlphaFoldDB" id="A0A835CMF2"/>
<dbReference type="InterPro" id="IPR052343">
    <property type="entry name" value="Retrotransposon-Effector_Assoc"/>
</dbReference>
<evidence type="ECO:0000313" key="3">
    <source>
        <dbReference type="Proteomes" id="UP000634136"/>
    </source>
</evidence>
<keyword evidence="2" id="KW-0808">Transferase</keyword>
<accession>A0A835CMF2</accession>
<dbReference type="GO" id="GO:0004523">
    <property type="term" value="F:RNA-DNA hybrid ribonuclease activity"/>
    <property type="evidence" value="ECO:0007669"/>
    <property type="project" value="InterPro"/>
</dbReference>
<dbReference type="InterPro" id="IPR012337">
    <property type="entry name" value="RNaseH-like_sf"/>
</dbReference>
<dbReference type="GO" id="GO:0003964">
    <property type="term" value="F:RNA-directed DNA polymerase activity"/>
    <property type="evidence" value="ECO:0007669"/>
    <property type="project" value="UniProtKB-KW"/>
</dbReference>
<dbReference type="PANTHER" id="PTHR46890">
    <property type="entry name" value="NON-LTR RETROLELEMENT REVERSE TRANSCRIPTASE-LIKE PROTEIN-RELATED"/>
    <property type="match status" value="1"/>
</dbReference>
<dbReference type="SUPFAM" id="SSF53098">
    <property type="entry name" value="Ribonuclease H-like"/>
    <property type="match status" value="1"/>
</dbReference>
<name>A0A835CMF2_9FABA</name>
<keyword evidence="3" id="KW-1185">Reference proteome</keyword>
<sequence length="362" mass="40394">MEIRNFFISLYTPSVITEDIKNYLNIAILPSIDSSHQVSLCALPSLVEIKNVINYLHPLKAPGIDGFHAIFYQKSWDLINEGLISEIRNIFNCSRIPPDWGKTLITLIPKIENASHPSHYRPIGLCQTQYKILSKLLANKIKPLLSNIISPFQGAYVKGQHTSDLFITVQETIHSMHKSTSKIEISTSRIPRSLFLSEPTMEQSQGYSVLCIDGSALDNLLGAGGYLKNEAGVFVACYFKFLGSGDALLAEAWSLYLGLKTAKHFNKNKLLILTDATNLIDLVYQNMTNLFHPLFNIVTSCRRSLSRLEDWKICHIPSSANFCADALAKYGRTSKAGLTVLQHLPQFISLSVWQASNPPDPP</sequence>
<dbReference type="CDD" id="cd06222">
    <property type="entry name" value="RNase_H_like"/>
    <property type="match status" value="1"/>
</dbReference>
<comment type="caution">
    <text evidence="2">The sequence shown here is derived from an EMBL/GenBank/DDBJ whole genome shotgun (WGS) entry which is preliminary data.</text>
</comment>
<dbReference type="InterPro" id="IPR002156">
    <property type="entry name" value="RNaseH_domain"/>
</dbReference>
<dbReference type="EMBL" id="JAAIUW010000001">
    <property type="protein sequence ID" value="KAF7844367.1"/>
    <property type="molecule type" value="Genomic_DNA"/>
</dbReference>
<dbReference type="Proteomes" id="UP000634136">
    <property type="component" value="Unassembled WGS sequence"/>
</dbReference>
<dbReference type="Gene3D" id="3.30.420.10">
    <property type="entry name" value="Ribonuclease H-like superfamily/Ribonuclease H"/>
    <property type="match status" value="1"/>
</dbReference>
<evidence type="ECO:0000259" key="1">
    <source>
        <dbReference type="Pfam" id="PF13456"/>
    </source>
</evidence>